<dbReference type="RefSeq" id="XP_022324815.1">
    <property type="nucleotide sequence ID" value="XM_022469107.1"/>
</dbReference>
<gene>
    <name evidence="5 6 7 8" type="primary">LOC111125365</name>
</gene>
<protein>
    <submittedName>
        <fullName evidence="5 6">Uncharacterized protein LOC111125365 isoform X1</fullName>
    </submittedName>
</protein>
<feature type="coiled-coil region" evidence="1">
    <location>
        <begin position="169"/>
        <end position="242"/>
    </location>
</feature>
<organism evidence="4 5">
    <name type="scientific">Crassostrea virginica</name>
    <name type="common">Eastern oyster</name>
    <dbReference type="NCBI Taxonomy" id="6565"/>
    <lineage>
        <taxon>Eukaryota</taxon>
        <taxon>Metazoa</taxon>
        <taxon>Spiralia</taxon>
        <taxon>Lophotrochozoa</taxon>
        <taxon>Mollusca</taxon>
        <taxon>Bivalvia</taxon>
        <taxon>Autobranchia</taxon>
        <taxon>Pteriomorphia</taxon>
        <taxon>Ostreida</taxon>
        <taxon>Ostreoidea</taxon>
        <taxon>Ostreidae</taxon>
        <taxon>Crassostrea</taxon>
    </lineage>
</organism>
<name>A0A8B8DAY0_CRAVI</name>
<keyword evidence="4" id="KW-1185">Reference proteome</keyword>
<evidence type="ECO:0000313" key="6">
    <source>
        <dbReference type="RefSeq" id="XP_022324816.1"/>
    </source>
</evidence>
<evidence type="ECO:0000256" key="3">
    <source>
        <dbReference type="SAM" id="Phobius"/>
    </source>
</evidence>
<reference evidence="5 6" key="1">
    <citation type="submission" date="2025-04" db="UniProtKB">
        <authorList>
            <consortium name="RefSeq"/>
        </authorList>
    </citation>
    <scope>IDENTIFICATION</scope>
    <source>
        <tissue evidence="5 6">Whole sample</tissue>
    </source>
</reference>
<dbReference type="AlphaFoldDB" id="A0A8B8DAY0"/>
<feature type="compositionally biased region" description="Basic residues" evidence="2">
    <location>
        <begin position="1"/>
        <end position="13"/>
    </location>
</feature>
<feature type="region of interest" description="Disordered" evidence="2">
    <location>
        <begin position="1"/>
        <end position="82"/>
    </location>
</feature>
<sequence length="570" mass="65109">MPPKKSNPKKKAPKRLEREFSSDDDDVEIEIPEIEEEEDEGSGDRHPDDTCQPVKADEKAEGSKTKQRAIPGGSGPRPTPFTVKSTRLTKERADKELVKSPVPYWSDPKYWIPVLGIIQIITIITSVYVFVSMRNSLENLKSCQKRDTATDSSQPCADCTCIATDGFSSKELSNIIERQNKIEEKAEEKYRGVENSVKDVQRKLSANDDRLSGFESRDTVILQGFEKEIFKLNAKMAEFSNNPIIGDEDLIAVLDREWEKRQDVLMKAFDSRESFIKDILDQKVQETEAKMNTELEQMVKSKTNLQFQEINQNIKEQSVKNKMMENVTAGLKERLKSYDNKFERVDGELNLIFREIHNFNVLVVVGVLLLVVIIGIFVAYKSLISRKAPFERTGGPSDTPRNNSFDTIIEKLKRKGLKKGLLVVSFLSSTQQFHLDALNAVPEVKQTSPVKVLIQSSKNIMDSEPHKMVIIFVDFNNRNIILENEDTEIGDLRNQTTKVFQLLGCDVLVVYCKDKESQDLPPENLYNPRLHSIERHPVLSELNRNNRVLSINDKFHPHQVEHLKSCCQQL</sequence>
<dbReference type="RefSeq" id="XP_022324819.1">
    <property type="nucleotide sequence ID" value="XM_022469111.1"/>
</dbReference>
<feature type="transmembrane region" description="Helical" evidence="3">
    <location>
        <begin position="110"/>
        <end position="131"/>
    </location>
</feature>
<dbReference type="KEGG" id="cvn:111125365"/>
<feature type="compositionally biased region" description="Basic and acidic residues" evidence="2">
    <location>
        <begin position="42"/>
        <end position="64"/>
    </location>
</feature>
<keyword evidence="3" id="KW-0812">Transmembrane</keyword>
<dbReference type="GeneID" id="111125365"/>
<feature type="compositionally biased region" description="Acidic residues" evidence="2">
    <location>
        <begin position="22"/>
        <end position="41"/>
    </location>
</feature>
<keyword evidence="3" id="KW-1133">Transmembrane helix</keyword>
<dbReference type="Proteomes" id="UP000694844">
    <property type="component" value="Chromosome 3"/>
</dbReference>
<evidence type="ECO:0000256" key="2">
    <source>
        <dbReference type="SAM" id="MobiDB-lite"/>
    </source>
</evidence>
<feature type="transmembrane region" description="Helical" evidence="3">
    <location>
        <begin position="359"/>
        <end position="380"/>
    </location>
</feature>
<keyword evidence="1" id="KW-0175">Coiled coil</keyword>
<dbReference type="RefSeq" id="XP_022324816.1">
    <property type="nucleotide sequence ID" value="XM_022469108.1"/>
</dbReference>
<evidence type="ECO:0000313" key="5">
    <source>
        <dbReference type="RefSeq" id="XP_022324815.1"/>
    </source>
</evidence>
<evidence type="ECO:0000313" key="7">
    <source>
        <dbReference type="RefSeq" id="XP_022324818.1"/>
    </source>
</evidence>
<evidence type="ECO:0000313" key="8">
    <source>
        <dbReference type="RefSeq" id="XP_022324819.1"/>
    </source>
</evidence>
<accession>A0A8B8DAY0</accession>
<dbReference type="RefSeq" id="XP_022324818.1">
    <property type="nucleotide sequence ID" value="XM_022469110.1"/>
</dbReference>
<evidence type="ECO:0000313" key="4">
    <source>
        <dbReference type="Proteomes" id="UP000694844"/>
    </source>
</evidence>
<keyword evidence="3" id="KW-0472">Membrane</keyword>
<dbReference type="OrthoDB" id="6116533at2759"/>
<evidence type="ECO:0000256" key="1">
    <source>
        <dbReference type="SAM" id="Coils"/>
    </source>
</evidence>
<proteinExistence type="predicted"/>